<evidence type="ECO:0000313" key="4">
    <source>
        <dbReference type="Proteomes" id="UP000199159"/>
    </source>
</evidence>
<dbReference type="STRING" id="930152.SAMN05216565_11152"/>
<dbReference type="OrthoDB" id="2965336at2"/>
<keyword evidence="2" id="KW-0812">Transmembrane</keyword>
<feature type="compositionally biased region" description="Basic and acidic residues" evidence="1">
    <location>
        <begin position="78"/>
        <end position="93"/>
    </location>
</feature>
<name>A0A1H0WGF2_9BACI</name>
<proteinExistence type="predicted"/>
<keyword evidence="2" id="KW-1133">Transmembrane helix</keyword>
<evidence type="ECO:0000256" key="2">
    <source>
        <dbReference type="SAM" id="Phobius"/>
    </source>
</evidence>
<reference evidence="4" key="1">
    <citation type="submission" date="2016-10" db="EMBL/GenBank/DDBJ databases">
        <authorList>
            <person name="Varghese N."/>
            <person name="Submissions S."/>
        </authorList>
    </citation>
    <scope>NUCLEOTIDE SEQUENCE [LARGE SCALE GENOMIC DNA]</scope>
    <source>
        <strain evidence="4">IBRC-M10078</strain>
    </source>
</reference>
<dbReference type="EMBL" id="FNJU01000011">
    <property type="protein sequence ID" value="SDP89643.1"/>
    <property type="molecule type" value="Genomic_DNA"/>
</dbReference>
<keyword evidence="2" id="KW-0472">Membrane</keyword>
<gene>
    <name evidence="3" type="ORF">SAMN05216565_11152</name>
</gene>
<dbReference type="Proteomes" id="UP000199159">
    <property type="component" value="Unassembled WGS sequence"/>
</dbReference>
<organism evidence="3 4">
    <name type="scientific">Litchfieldia salsa</name>
    <dbReference type="NCBI Taxonomy" id="930152"/>
    <lineage>
        <taxon>Bacteria</taxon>
        <taxon>Bacillati</taxon>
        <taxon>Bacillota</taxon>
        <taxon>Bacilli</taxon>
        <taxon>Bacillales</taxon>
        <taxon>Bacillaceae</taxon>
        <taxon>Litchfieldia</taxon>
    </lineage>
</organism>
<accession>A0A1H0WGF2</accession>
<protein>
    <recommendedName>
        <fullName evidence="5">Sigma-X negative effector</fullName>
    </recommendedName>
</protein>
<feature type="transmembrane region" description="Helical" evidence="2">
    <location>
        <begin position="46"/>
        <end position="68"/>
    </location>
</feature>
<dbReference type="AlphaFoldDB" id="A0A1H0WGF2"/>
<keyword evidence="4" id="KW-1185">Reference proteome</keyword>
<evidence type="ECO:0000313" key="3">
    <source>
        <dbReference type="EMBL" id="SDP89643.1"/>
    </source>
</evidence>
<evidence type="ECO:0000256" key="1">
    <source>
        <dbReference type="SAM" id="MobiDB-lite"/>
    </source>
</evidence>
<evidence type="ECO:0008006" key="5">
    <source>
        <dbReference type="Google" id="ProtNLM"/>
    </source>
</evidence>
<dbReference type="RefSeq" id="WP_090857519.1">
    <property type="nucleotide sequence ID" value="NZ_FNJU01000011.1"/>
</dbReference>
<feature type="region of interest" description="Disordered" evidence="1">
    <location>
        <begin position="72"/>
        <end position="100"/>
    </location>
</feature>
<sequence>MKRSEWSDEQLERLLSEMPQIKDNRKPQDIYQNISTKVNKRRKTPWLVPSIAGIAAVILIIMMGPSFINEMNSGSESSSKESADFANETKEAESGMMSMAGKEEARMAEDTKKEAMMDITSEQKSTYVLWEEDLENKTLLTFTVPISSAQFYTTVSVLTENDGRSPIDKYNEYIPMLNHLLSENYNIWGAETFALDYLRFSEETQSDGTKNIIATIPAEANTPSFSPTLTEVFNITMTESFRWLQEEYKKVVYMVDGQIGAEIGQTGIVEEGVDLVSSTQKGYFMYANKSSEKKFLSHSLKSYDTIEEAFEAMKLEEKRGDFVLNPSIPNEMVYQLGHDEGGKNLTISFQSTLENNDEYIFALEAMLLTAKEFGFESVTFEGDIDKVGTISIGISIPVPVSPNPIDL</sequence>